<dbReference type="InterPro" id="IPR014720">
    <property type="entry name" value="dsRBD_dom"/>
</dbReference>
<dbReference type="KEGG" id="vg:28340358"/>
<feature type="domain" description="DRBM" evidence="3">
    <location>
        <begin position="134"/>
        <end position="201"/>
    </location>
</feature>
<dbReference type="OrthoDB" id="18174at10239"/>
<dbReference type="SMART" id="SM00358">
    <property type="entry name" value="DSRM"/>
    <property type="match status" value="1"/>
</dbReference>
<dbReference type="GO" id="GO:0003723">
    <property type="term" value="F:RNA binding"/>
    <property type="evidence" value="ECO:0007669"/>
    <property type="project" value="UniProtKB-UniRule"/>
</dbReference>
<dbReference type="Pfam" id="PF00035">
    <property type="entry name" value="dsrm"/>
    <property type="match status" value="1"/>
</dbReference>
<dbReference type="SUPFAM" id="SSF54768">
    <property type="entry name" value="dsRNA-binding domain-like"/>
    <property type="match status" value="1"/>
</dbReference>
<dbReference type="RefSeq" id="YP_009268746.1">
    <property type="nucleotide sequence ID" value="NC_030656.1"/>
</dbReference>
<protein>
    <submittedName>
        <fullName evidence="4">DsRNA-binding ifn resistance/pkr inhibitor</fullName>
    </submittedName>
</protein>
<dbReference type="CDD" id="cd19875">
    <property type="entry name" value="DSRM_EIF2AK2-like"/>
    <property type="match status" value="1"/>
</dbReference>
<evidence type="ECO:0000313" key="4">
    <source>
        <dbReference type="EMBL" id="ANS71115.1"/>
    </source>
</evidence>
<evidence type="ECO:0000313" key="5">
    <source>
        <dbReference type="Proteomes" id="UP000203626"/>
    </source>
</evidence>
<sequence length="226" mass="25467">MACCSCTGSSALVAFDVRRLKDKISVLLDAAPEPYLAKDVAFMLRCPVKQVNICLYSMEKECSVKRLENCHGSAPLWVCTSQKNNNEEEKEESKEEEEKNKETEDVANNNYRKRFNPFGDELTKEKIEHLKCVPPASAINEYCQLTARTQSFIFSQVETVPCPKFSCLALIDNIILASACGFSKRSAKNLACAEALKVLLEKFVKVNQPQRQRSVSVESYGPEFYI</sequence>
<dbReference type="Gene3D" id="3.30.160.20">
    <property type="match status" value="1"/>
</dbReference>
<evidence type="ECO:0000259" key="3">
    <source>
        <dbReference type="PROSITE" id="PS50137"/>
    </source>
</evidence>
<dbReference type="Proteomes" id="UP000203626">
    <property type="component" value="Segment"/>
</dbReference>
<name>A0A1B1MRF2_9POXV</name>
<organism evidence="4 5">
    <name type="scientific">Pteropox virus</name>
    <dbReference type="NCBI Taxonomy" id="1873698"/>
    <lineage>
        <taxon>Viruses</taxon>
        <taxon>Varidnaviria</taxon>
        <taxon>Bamfordvirae</taxon>
        <taxon>Nucleocytoviricota</taxon>
        <taxon>Pokkesviricetes</taxon>
        <taxon>Chitovirales</taxon>
        <taxon>Poxviridae</taxon>
        <taxon>Chordopoxvirinae</taxon>
        <taxon>Pteropopoxvirus</taxon>
        <taxon>Pteropopoxvirus pteropox</taxon>
    </lineage>
</organism>
<dbReference type="EMBL" id="KU980965">
    <property type="protein sequence ID" value="ANS71115.1"/>
    <property type="molecule type" value="Genomic_DNA"/>
</dbReference>
<proteinExistence type="predicted"/>
<keyword evidence="5" id="KW-1185">Reference proteome</keyword>
<keyword evidence="1" id="KW-0694">RNA-binding</keyword>
<gene>
    <name evidence="4" type="ORF">PTPV-Aus-031</name>
</gene>
<evidence type="ECO:0000256" key="1">
    <source>
        <dbReference type="PROSITE-ProRule" id="PRU00266"/>
    </source>
</evidence>
<feature type="compositionally biased region" description="Basic and acidic residues" evidence="2">
    <location>
        <begin position="85"/>
        <end position="104"/>
    </location>
</feature>
<dbReference type="GeneID" id="28340358"/>
<reference evidence="4 5" key="1">
    <citation type="journal article" date="2016" name="J. Gen. Virol.">
        <title>Genomic characterization of a novel poxvirus from a flying fox: evidence for a new genus?</title>
        <authorList>
            <person name="O'Dea M.A."/>
            <person name="Tu S.L."/>
            <person name="Pang S."/>
            <person name="De Ridder T."/>
            <person name="Jackson B."/>
            <person name="Upton C."/>
        </authorList>
    </citation>
    <scope>NUCLEOTIDE SEQUENCE [LARGE SCALE GENOMIC DNA]</scope>
    <source>
        <strain evidence="4 5">Australia</strain>
    </source>
</reference>
<dbReference type="PROSITE" id="PS50137">
    <property type="entry name" value="DS_RBD"/>
    <property type="match status" value="1"/>
</dbReference>
<dbReference type="Gene3D" id="1.10.10.10">
    <property type="entry name" value="Winged helix-like DNA-binding domain superfamily/Winged helix DNA-binding domain"/>
    <property type="match status" value="1"/>
</dbReference>
<dbReference type="InterPro" id="IPR036388">
    <property type="entry name" value="WH-like_DNA-bd_sf"/>
</dbReference>
<evidence type="ECO:0000256" key="2">
    <source>
        <dbReference type="SAM" id="MobiDB-lite"/>
    </source>
</evidence>
<accession>A0A1B1MRF2</accession>
<feature type="region of interest" description="Disordered" evidence="2">
    <location>
        <begin position="85"/>
        <end position="106"/>
    </location>
</feature>